<evidence type="ECO:0000256" key="4">
    <source>
        <dbReference type="ARBA" id="ARBA00023180"/>
    </source>
</evidence>
<sequence length="543" mass="61453">DPVPPTPWTGVWNASLPGAICLQIRRLPPRFYNIIDPIIGDEDCLFLNIYTPKLPTGASNPNLDVLFNIHSGAFMYGWGHEFGPEILMDRDIIWVTINYRLGALGFLETEDEVVPGNMGMKDQTMALQWVKENIAKFGGNPNSITLTGTSAGGVAVHFHYMSPMSRGLFKGGIAQSGTTLVSWALMEEGLNKAKKLGELVGCSTETTEILVDCLRQRPSHHIVKQYWNFQVWMYNPFSPFAPTIEKAGPNPFLSKHPIDHLLEGDIENVPWITSVTTEDGLVPAGDWIANENTVEELDRRFNEYIPNILDYNYTVPEERKKEVAERIRQHYFKDKPLSEKINEIVKMVTDRVFLLDAVRALNLGTEESTVLQRLIQDPQKIMLTRQESTPESGRKHVRFPVKASYLVEEREQMLDVSMYEYHGMLIKLTPFIGTCHLDDTAYTIEYAFKTDETQEDRDMSNVLLDMWTSFAATGNPVPSGSGVKWEPVTPNSKDLAYLYIGGPKHLEMRSSSKLGNPDFWDSLPFNERQVKVDTPLHASHTDL</sequence>
<dbReference type="PROSITE" id="PS00941">
    <property type="entry name" value="CARBOXYLESTERASE_B_2"/>
    <property type="match status" value="1"/>
</dbReference>
<keyword evidence="4" id="KW-0325">Glycoprotein</keyword>
<evidence type="ECO:0000313" key="7">
    <source>
        <dbReference type="EMBL" id="KAJ4445541.1"/>
    </source>
</evidence>
<evidence type="ECO:0000256" key="3">
    <source>
        <dbReference type="ARBA" id="ARBA00022801"/>
    </source>
</evidence>
<organism evidence="7 8">
    <name type="scientific">Periplaneta americana</name>
    <name type="common">American cockroach</name>
    <name type="synonym">Blatta americana</name>
    <dbReference type="NCBI Taxonomy" id="6978"/>
    <lineage>
        <taxon>Eukaryota</taxon>
        <taxon>Metazoa</taxon>
        <taxon>Ecdysozoa</taxon>
        <taxon>Arthropoda</taxon>
        <taxon>Hexapoda</taxon>
        <taxon>Insecta</taxon>
        <taxon>Pterygota</taxon>
        <taxon>Neoptera</taxon>
        <taxon>Polyneoptera</taxon>
        <taxon>Dictyoptera</taxon>
        <taxon>Blattodea</taxon>
        <taxon>Blattoidea</taxon>
        <taxon>Blattidae</taxon>
        <taxon>Blattinae</taxon>
        <taxon>Periplaneta</taxon>
    </lineage>
</organism>
<feature type="domain" description="Carboxylesterase type B" evidence="6">
    <location>
        <begin position="2"/>
        <end position="520"/>
    </location>
</feature>
<gene>
    <name evidence="7" type="ORF">ANN_12221</name>
</gene>
<protein>
    <recommendedName>
        <fullName evidence="5">Carboxylic ester hydrolase</fullName>
        <ecNumber evidence="5">3.1.1.-</ecNumber>
    </recommendedName>
</protein>
<dbReference type="InterPro" id="IPR019826">
    <property type="entry name" value="Carboxylesterase_B_AS"/>
</dbReference>
<dbReference type="InterPro" id="IPR029058">
    <property type="entry name" value="AB_hydrolase_fold"/>
</dbReference>
<comment type="similarity">
    <text evidence="1 5">Belongs to the type-B carboxylesterase/lipase family.</text>
</comment>
<keyword evidence="2" id="KW-0719">Serine esterase</keyword>
<dbReference type="EC" id="3.1.1.-" evidence="5"/>
<dbReference type="PANTHER" id="PTHR43142:SF1">
    <property type="entry name" value="CARBOXYLIC ESTER HYDROLASE"/>
    <property type="match status" value="1"/>
</dbReference>
<dbReference type="SUPFAM" id="SSF53474">
    <property type="entry name" value="alpha/beta-Hydrolases"/>
    <property type="match status" value="1"/>
</dbReference>
<accession>A0ABQ8TFX0</accession>
<dbReference type="InterPro" id="IPR002018">
    <property type="entry name" value="CarbesteraseB"/>
</dbReference>
<dbReference type="PANTHER" id="PTHR43142">
    <property type="entry name" value="CARBOXYLIC ESTER HYDROLASE"/>
    <property type="match status" value="1"/>
</dbReference>
<dbReference type="Proteomes" id="UP001148838">
    <property type="component" value="Unassembled WGS sequence"/>
</dbReference>
<proteinExistence type="inferred from homology"/>
<evidence type="ECO:0000256" key="2">
    <source>
        <dbReference type="ARBA" id="ARBA00022487"/>
    </source>
</evidence>
<evidence type="ECO:0000313" key="8">
    <source>
        <dbReference type="Proteomes" id="UP001148838"/>
    </source>
</evidence>
<keyword evidence="3 5" id="KW-0378">Hydrolase</keyword>
<dbReference type="EMBL" id="JAJSOF020000009">
    <property type="protein sequence ID" value="KAJ4445541.1"/>
    <property type="molecule type" value="Genomic_DNA"/>
</dbReference>
<evidence type="ECO:0000256" key="1">
    <source>
        <dbReference type="ARBA" id="ARBA00005964"/>
    </source>
</evidence>
<name>A0ABQ8TFX0_PERAM</name>
<dbReference type="Pfam" id="PF00135">
    <property type="entry name" value="COesterase"/>
    <property type="match status" value="1"/>
</dbReference>
<dbReference type="Gene3D" id="3.40.50.1820">
    <property type="entry name" value="alpha/beta hydrolase"/>
    <property type="match status" value="1"/>
</dbReference>
<reference evidence="7 8" key="1">
    <citation type="journal article" date="2022" name="Allergy">
        <title>Genome assembly and annotation of Periplaneta americana reveal a comprehensive cockroach allergen profile.</title>
        <authorList>
            <person name="Wang L."/>
            <person name="Xiong Q."/>
            <person name="Saelim N."/>
            <person name="Wang L."/>
            <person name="Nong W."/>
            <person name="Wan A.T."/>
            <person name="Shi M."/>
            <person name="Liu X."/>
            <person name="Cao Q."/>
            <person name="Hui J.H.L."/>
            <person name="Sookrung N."/>
            <person name="Leung T.F."/>
            <person name="Tungtrongchitr A."/>
            <person name="Tsui S.K.W."/>
        </authorList>
    </citation>
    <scope>NUCLEOTIDE SEQUENCE [LARGE SCALE GENOMIC DNA]</scope>
    <source>
        <strain evidence="7">PWHHKU_190912</strain>
    </source>
</reference>
<feature type="non-terminal residue" evidence="7">
    <location>
        <position position="1"/>
    </location>
</feature>
<dbReference type="PROSITE" id="PS00122">
    <property type="entry name" value="CARBOXYLESTERASE_B_1"/>
    <property type="match status" value="1"/>
</dbReference>
<evidence type="ECO:0000259" key="6">
    <source>
        <dbReference type="Pfam" id="PF00135"/>
    </source>
</evidence>
<keyword evidence="8" id="KW-1185">Reference proteome</keyword>
<comment type="caution">
    <text evidence="7">The sequence shown here is derived from an EMBL/GenBank/DDBJ whole genome shotgun (WGS) entry which is preliminary data.</text>
</comment>
<dbReference type="InterPro" id="IPR019819">
    <property type="entry name" value="Carboxylesterase_B_CS"/>
</dbReference>
<evidence type="ECO:0000256" key="5">
    <source>
        <dbReference type="RuleBase" id="RU361235"/>
    </source>
</evidence>